<name>W2RJR8_CYPE1</name>
<dbReference type="InterPro" id="IPR036259">
    <property type="entry name" value="MFS_trans_sf"/>
</dbReference>
<feature type="compositionally biased region" description="Basic and acidic residues" evidence="3">
    <location>
        <begin position="469"/>
        <end position="489"/>
    </location>
</feature>
<dbReference type="InterPro" id="IPR050327">
    <property type="entry name" value="Proton-linked_MCT"/>
</dbReference>
<dbReference type="PANTHER" id="PTHR11360:SF315">
    <property type="entry name" value="TRANSPORTER MCH2-RELATED"/>
    <property type="match status" value="1"/>
</dbReference>
<evidence type="ECO:0000256" key="4">
    <source>
        <dbReference type="SAM" id="Phobius"/>
    </source>
</evidence>
<dbReference type="eggNOG" id="KOG2504">
    <property type="taxonomic scope" value="Eukaryota"/>
</dbReference>
<evidence type="ECO:0000313" key="6">
    <source>
        <dbReference type="Proteomes" id="UP000030752"/>
    </source>
</evidence>
<gene>
    <name evidence="5" type="ORF">HMPREF1541_08868</name>
</gene>
<proteinExistence type="inferred from homology"/>
<feature type="transmembrane region" description="Helical" evidence="4">
    <location>
        <begin position="348"/>
        <end position="371"/>
    </location>
</feature>
<accession>W2RJR8</accession>
<dbReference type="SUPFAM" id="SSF103473">
    <property type="entry name" value="MFS general substrate transporter"/>
    <property type="match status" value="1"/>
</dbReference>
<feature type="region of interest" description="Disordered" evidence="3">
    <location>
        <begin position="469"/>
        <end position="490"/>
    </location>
</feature>
<dbReference type="InterPro" id="IPR011701">
    <property type="entry name" value="MFS"/>
</dbReference>
<dbReference type="PANTHER" id="PTHR11360">
    <property type="entry name" value="MONOCARBOXYLATE TRANSPORTER"/>
    <property type="match status" value="1"/>
</dbReference>
<evidence type="ECO:0000313" key="5">
    <source>
        <dbReference type="EMBL" id="ETN36590.1"/>
    </source>
</evidence>
<dbReference type="CDD" id="cd17352">
    <property type="entry name" value="MFS_MCT_SLC16"/>
    <property type="match status" value="1"/>
</dbReference>
<dbReference type="GO" id="GO:0022857">
    <property type="term" value="F:transmembrane transporter activity"/>
    <property type="evidence" value="ECO:0007669"/>
    <property type="project" value="InterPro"/>
</dbReference>
<feature type="transmembrane region" description="Helical" evidence="4">
    <location>
        <begin position="125"/>
        <end position="141"/>
    </location>
</feature>
<dbReference type="GeneID" id="19976207"/>
<evidence type="ECO:0000256" key="2">
    <source>
        <dbReference type="ARBA" id="ARBA00006727"/>
    </source>
</evidence>
<keyword evidence="4" id="KW-0472">Membrane</keyword>
<organism evidence="5 6">
    <name type="scientific">Cyphellophora europaea (strain CBS 101466)</name>
    <name type="common">Phialophora europaea</name>
    <dbReference type="NCBI Taxonomy" id="1220924"/>
    <lineage>
        <taxon>Eukaryota</taxon>
        <taxon>Fungi</taxon>
        <taxon>Dikarya</taxon>
        <taxon>Ascomycota</taxon>
        <taxon>Pezizomycotina</taxon>
        <taxon>Eurotiomycetes</taxon>
        <taxon>Chaetothyriomycetidae</taxon>
        <taxon>Chaetothyriales</taxon>
        <taxon>Cyphellophoraceae</taxon>
        <taxon>Cyphellophora</taxon>
    </lineage>
</organism>
<dbReference type="HOGENOM" id="CLU_001265_1_2_1"/>
<dbReference type="OrthoDB" id="6499973at2759"/>
<evidence type="ECO:0000256" key="3">
    <source>
        <dbReference type="SAM" id="MobiDB-lite"/>
    </source>
</evidence>
<dbReference type="AlphaFoldDB" id="W2RJR8"/>
<feature type="transmembrane region" description="Helical" evidence="4">
    <location>
        <begin position="424"/>
        <end position="442"/>
    </location>
</feature>
<dbReference type="VEuPathDB" id="FungiDB:HMPREF1541_08868"/>
<dbReference type="FunCoup" id="W2RJR8">
    <property type="interactions" value="142"/>
</dbReference>
<dbReference type="Pfam" id="PF07690">
    <property type="entry name" value="MFS_1"/>
    <property type="match status" value="1"/>
</dbReference>
<dbReference type="Proteomes" id="UP000030752">
    <property type="component" value="Unassembled WGS sequence"/>
</dbReference>
<keyword evidence="4" id="KW-1133">Transmembrane helix</keyword>
<evidence type="ECO:0008006" key="7">
    <source>
        <dbReference type="Google" id="ProtNLM"/>
    </source>
</evidence>
<protein>
    <recommendedName>
        <fullName evidence="7">Major facilitator superfamily (MFS) profile domain-containing protein</fullName>
    </recommendedName>
</protein>
<dbReference type="GO" id="GO:0016020">
    <property type="term" value="C:membrane"/>
    <property type="evidence" value="ECO:0007669"/>
    <property type="project" value="UniProtKB-SubCell"/>
</dbReference>
<sequence>MAATPNAPAQATDAVSIGQATRDKAPSDPTTDTEQPDSLQEEKDKSLPPDGGYGWVCVVCNGFINAHTWGLNSTYGVFLGHYLSSNAFPGTSPLAFAFIGGLSISQALLVAPLATYLISRTSIRVCLNVGIFFETLSLLGASFSTELWQLCLSQGVCFGWGMGFLFTASVGILPQWFLKHRSIANSLSASGSGLGAMIYSLAAGRAIQTIGLPWTFRMLAICVFSVNIVAANLLRDRNKETGARHRAFDVGILRRPEFLLVLGWGYFSMLGYVVVVFSIPAYATQIGLTSQQGYILNAIVNLGQAIGRPVIGLTSDRFGRINLACLYSLLAGVAIFCFWIPTEVAPDSYALLIVYAIIGGGLAGTFWTTIAPVSAEVVGLKDLPGALSLTWVMLVPPTTVSQPIALQLRSLGQQSFVYLRPQLFTGFMYVGGAACLLVLRGWKIGQVEEVERRLREEVKRKQRSVLVKAEAHQRERRRMDDSGARKETEDGADAIWEAAAGEEGPIKVTAAVIERVGTQDEVRKASWEWRDLLRRMLKTQKV</sequence>
<reference evidence="5 6" key="1">
    <citation type="submission" date="2013-03" db="EMBL/GenBank/DDBJ databases">
        <title>The Genome Sequence of Phialophora europaea CBS 101466.</title>
        <authorList>
            <consortium name="The Broad Institute Genomics Platform"/>
            <person name="Cuomo C."/>
            <person name="de Hoog S."/>
            <person name="Gorbushina A."/>
            <person name="Walker B."/>
            <person name="Young S.K."/>
            <person name="Zeng Q."/>
            <person name="Gargeya S."/>
            <person name="Fitzgerald M."/>
            <person name="Haas B."/>
            <person name="Abouelleil A."/>
            <person name="Allen A.W."/>
            <person name="Alvarado L."/>
            <person name="Arachchi H.M."/>
            <person name="Berlin A.M."/>
            <person name="Chapman S.B."/>
            <person name="Gainer-Dewar J."/>
            <person name="Goldberg J."/>
            <person name="Griggs A."/>
            <person name="Gujja S."/>
            <person name="Hansen M."/>
            <person name="Howarth C."/>
            <person name="Imamovic A."/>
            <person name="Ireland A."/>
            <person name="Larimer J."/>
            <person name="McCowan C."/>
            <person name="Murphy C."/>
            <person name="Pearson M."/>
            <person name="Poon T.W."/>
            <person name="Priest M."/>
            <person name="Roberts A."/>
            <person name="Saif S."/>
            <person name="Shea T."/>
            <person name="Sisk P."/>
            <person name="Sykes S."/>
            <person name="Wortman J."/>
            <person name="Nusbaum C."/>
            <person name="Birren B."/>
        </authorList>
    </citation>
    <scope>NUCLEOTIDE SEQUENCE [LARGE SCALE GENOMIC DNA]</scope>
    <source>
        <strain evidence="5 6">CBS 101466</strain>
    </source>
</reference>
<feature type="compositionally biased region" description="Polar residues" evidence="3">
    <location>
        <begin position="28"/>
        <end position="38"/>
    </location>
</feature>
<dbReference type="EMBL" id="KB822725">
    <property type="protein sequence ID" value="ETN36590.1"/>
    <property type="molecule type" value="Genomic_DNA"/>
</dbReference>
<comment type="similarity">
    <text evidence="2">Belongs to the major facilitator superfamily. Monocarboxylate porter (TC 2.A.1.13) family.</text>
</comment>
<dbReference type="InParanoid" id="W2RJR8"/>
<feature type="transmembrane region" description="Helical" evidence="4">
    <location>
        <begin position="258"/>
        <end position="282"/>
    </location>
</feature>
<keyword evidence="6" id="KW-1185">Reference proteome</keyword>
<feature type="region of interest" description="Disordered" evidence="3">
    <location>
        <begin position="1"/>
        <end position="47"/>
    </location>
</feature>
<evidence type="ECO:0000256" key="1">
    <source>
        <dbReference type="ARBA" id="ARBA00004141"/>
    </source>
</evidence>
<comment type="subcellular location">
    <subcellularLocation>
        <location evidence="1">Membrane</location>
        <topology evidence="1">Multi-pass membrane protein</topology>
    </subcellularLocation>
</comment>
<dbReference type="Gene3D" id="1.20.1250.20">
    <property type="entry name" value="MFS general substrate transporter like domains"/>
    <property type="match status" value="2"/>
</dbReference>
<dbReference type="RefSeq" id="XP_008721408.1">
    <property type="nucleotide sequence ID" value="XM_008723186.1"/>
</dbReference>
<feature type="transmembrane region" description="Helical" evidence="4">
    <location>
        <begin position="323"/>
        <end position="342"/>
    </location>
</feature>
<feature type="transmembrane region" description="Helical" evidence="4">
    <location>
        <begin position="214"/>
        <end position="234"/>
    </location>
</feature>
<feature type="transmembrane region" description="Helical" evidence="4">
    <location>
        <begin position="183"/>
        <end position="202"/>
    </location>
</feature>
<keyword evidence="4" id="KW-0812">Transmembrane</keyword>
<feature type="transmembrane region" description="Helical" evidence="4">
    <location>
        <begin position="94"/>
        <end position="118"/>
    </location>
</feature>
<feature type="transmembrane region" description="Helical" evidence="4">
    <location>
        <begin position="147"/>
        <end position="171"/>
    </location>
</feature>